<dbReference type="PANTHER" id="PTHR36687">
    <property type="entry name" value="GLUTAMATE RECEPTOR IONOTROPIC, DELTA-2-RELATED"/>
    <property type="match status" value="1"/>
</dbReference>
<comment type="caution">
    <text evidence="1">The sequence shown here is derived from an EMBL/GenBank/DDBJ whole genome shotgun (WGS) entry which is preliminary data.</text>
</comment>
<dbReference type="PANTHER" id="PTHR36687:SF2">
    <property type="entry name" value="GLUTAMATE RECEPTOR IONOTROPIC, DELTA-1"/>
    <property type="match status" value="1"/>
</dbReference>
<feature type="non-terminal residue" evidence="1">
    <location>
        <position position="1"/>
    </location>
</feature>
<feature type="non-terminal residue" evidence="1">
    <location>
        <position position="89"/>
    </location>
</feature>
<protein>
    <submittedName>
        <fullName evidence="1">GRID1 protein</fullName>
    </submittedName>
</protein>
<organism evidence="1 2">
    <name type="scientific">Odontophorus gujanensis</name>
    <name type="common">marbled wood quail</name>
    <dbReference type="NCBI Taxonomy" id="886794"/>
    <lineage>
        <taxon>Eukaryota</taxon>
        <taxon>Metazoa</taxon>
        <taxon>Chordata</taxon>
        <taxon>Craniata</taxon>
        <taxon>Vertebrata</taxon>
        <taxon>Euteleostomi</taxon>
        <taxon>Archelosauria</taxon>
        <taxon>Archosauria</taxon>
        <taxon>Dinosauria</taxon>
        <taxon>Saurischia</taxon>
        <taxon>Theropoda</taxon>
        <taxon>Coelurosauria</taxon>
        <taxon>Aves</taxon>
        <taxon>Neognathae</taxon>
        <taxon>Galloanserae</taxon>
        <taxon>Galliformes</taxon>
        <taxon>Odontophoridae</taxon>
        <taxon>Odontophorus</taxon>
    </lineage>
</organism>
<dbReference type="AlphaFoldDB" id="A0A7K9Z1D9"/>
<dbReference type="Proteomes" id="UP000522663">
    <property type="component" value="Unassembled WGS sequence"/>
</dbReference>
<evidence type="ECO:0000313" key="1">
    <source>
        <dbReference type="EMBL" id="NXJ16152.1"/>
    </source>
</evidence>
<keyword evidence="2" id="KW-1185">Reference proteome</keyword>
<reference evidence="1 2" key="1">
    <citation type="submission" date="2019-09" db="EMBL/GenBank/DDBJ databases">
        <title>Bird 10,000 Genomes (B10K) Project - Family phase.</title>
        <authorList>
            <person name="Zhang G."/>
        </authorList>
    </citation>
    <scope>NUCLEOTIDE SEQUENCE [LARGE SCALE GENOMIC DNA]</scope>
    <source>
        <strain evidence="1">B10K-DU-001-53</strain>
        <tissue evidence="1">Muscle</tissue>
    </source>
</reference>
<dbReference type="InterPro" id="IPR043373">
    <property type="entry name" value="IGluR_D"/>
</dbReference>
<dbReference type="Gene3D" id="3.40.50.2300">
    <property type="match status" value="1"/>
</dbReference>
<sequence>SLFPAGAIFEGNAAKDDEVFKQAVSDLNLNDDILQSEKITYSIKLIEANNPFHAVQEGEPRGGTTQAGGAKGIFFTWHGNAFQNVDCSI</sequence>
<accession>A0A7K9Z1D9</accession>
<evidence type="ECO:0000313" key="2">
    <source>
        <dbReference type="Proteomes" id="UP000522663"/>
    </source>
</evidence>
<proteinExistence type="predicted"/>
<dbReference type="OrthoDB" id="9821399at2759"/>
<name>A0A7K9Z1D9_9GALL</name>
<gene>
    <name evidence="1" type="primary">Grid1_1</name>
    <name evidence="1" type="ORF">ODOGUJ_R06873</name>
</gene>
<dbReference type="EMBL" id="VXAB01013786">
    <property type="protein sequence ID" value="NXJ16152.1"/>
    <property type="molecule type" value="Genomic_DNA"/>
</dbReference>